<sequence>MVRVLQINVDGGRAAQDLMEATAAALRADILIISEPYRCRPEEEGWFRDSSGRAAVAIVNPQIALTESGPGAEDGFRWVQCGGQRYFACYWSPNTDFAAFEDFLIRLERSVRSSSVPVVVAGDFNAKSPAWGDSREDAKGRALADWAASLDLAVCNQGARPTFTRAHRTGISSSSIDITFVSRTLNPVADWKVLDDYTGSLHRYIMFDVAGSAAVRALPPERKWSWRKLNPQKLQEAIDSAGVPGTYVDAASGAEAVGVILSDACAACMPSGRYRGGKRPVFWWTPQIAELRKVCLQARRKYTRCRPRASPEEAEALREEFRAHRSALRKAIRDSKEECWKALCRQVDTDPWGLPYKLVTKKLYGRRAIPGLDIPGRMENIVSTLFPAVLTPAGWPALEGSTEFPEITSAEVACVGAHLPRGKAPGPDGVPDIVVGVLARRRPDILATLFNVCLREGEFPERWKVAKLVLLRKGDKPLDSPSAYRPICLLDSVGKLFERLLKVRIEGAVQDSGGFSDRQYGFRRGRSAVDAIQRVMGIVDAAATGPLYKRELCAVVALDVQNAFNSARWDRIESALRKRNAPGYIVKIVRSYLSGRTLRFNGVTKTLTCGVPQGSVPGPLLWNILYDGLLGVDPGGNVPGVSSVSLVAFADDLAVVATGHDTPTLEDVGNQALTRVAEWMAENGLALSTGKSEAVVLTSKRGYAPPAFAIDGVPIRTEEAIRYLGVRLHRTLGFKAHLQAAAARAQKTAMALWRIMPNVGGAQQRKRRLLASVVESVVLYAAPVWAGAMVFESNTSIIQRPQRTVALRVATAYRTVSTPAVLVIAGMIPVHLLAEERRRRHSRRGEPRSSERDEEDREEVFRRWQEEWSRSEKGTWTRRLIGDVRPWVRRAWGQVDFHLTQLLSGHGCFGHYLARIGKAADASCADCQAAVDDAEHAFFQCGRWWQARRRLEMEIGADLVPETLVGAMLASRRAWEAVQAFANHVMAAREEDERRRQRERPA</sequence>
<evidence type="ECO:0000313" key="4">
    <source>
        <dbReference type="Proteomes" id="UP000325440"/>
    </source>
</evidence>
<dbReference type="PROSITE" id="PS50878">
    <property type="entry name" value="RT_POL"/>
    <property type="match status" value="1"/>
</dbReference>
<name>A0A5E4NND9_9HEMI</name>
<dbReference type="Pfam" id="PF14529">
    <property type="entry name" value="Exo_endo_phos_2"/>
    <property type="match status" value="1"/>
</dbReference>
<evidence type="ECO:0000259" key="2">
    <source>
        <dbReference type="PROSITE" id="PS50878"/>
    </source>
</evidence>
<keyword evidence="3" id="KW-0255">Endonuclease</keyword>
<feature type="domain" description="Reverse transcriptase" evidence="2">
    <location>
        <begin position="452"/>
        <end position="728"/>
    </location>
</feature>
<dbReference type="CDD" id="cd09077">
    <property type="entry name" value="R1-I-EN"/>
    <property type="match status" value="1"/>
</dbReference>
<organism evidence="3 4">
    <name type="scientific">Cinara cedri</name>
    <dbReference type="NCBI Taxonomy" id="506608"/>
    <lineage>
        <taxon>Eukaryota</taxon>
        <taxon>Metazoa</taxon>
        <taxon>Ecdysozoa</taxon>
        <taxon>Arthropoda</taxon>
        <taxon>Hexapoda</taxon>
        <taxon>Insecta</taxon>
        <taxon>Pterygota</taxon>
        <taxon>Neoptera</taxon>
        <taxon>Paraneoptera</taxon>
        <taxon>Hemiptera</taxon>
        <taxon>Sternorrhyncha</taxon>
        <taxon>Aphidomorpha</taxon>
        <taxon>Aphidoidea</taxon>
        <taxon>Aphididae</taxon>
        <taxon>Lachninae</taxon>
        <taxon>Cinara</taxon>
    </lineage>
</organism>
<evidence type="ECO:0000313" key="3">
    <source>
        <dbReference type="EMBL" id="VVC46488.1"/>
    </source>
</evidence>
<keyword evidence="3" id="KW-0695">RNA-directed DNA polymerase</keyword>
<dbReference type="CDD" id="cd01650">
    <property type="entry name" value="RT_nLTR_like"/>
    <property type="match status" value="1"/>
</dbReference>
<feature type="transmembrane region" description="Helical" evidence="1">
    <location>
        <begin position="811"/>
        <end position="834"/>
    </location>
</feature>
<keyword evidence="3" id="KW-0378">Hydrolase</keyword>
<dbReference type="GO" id="GO:0003964">
    <property type="term" value="F:RNA-directed DNA polymerase activity"/>
    <property type="evidence" value="ECO:0007669"/>
    <property type="project" value="UniProtKB-KW"/>
</dbReference>
<dbReference type="InterPro" id="IPR036691">
    <property type="entry name" value="Endo/exonu/phosph_ase_sf"/>
</dbReference>
<reference evidence="3 4" key="1">
    <citation type="submission" date="2019-08" db="EMBL/GenBank/DDBJ databases">
        <authorList>
            <person name="Alioto T."/>
            <person name="Alioto T."/>
            <person name="Gomez Garrido J."/>
        </authorList>
    </citation>
    <scope>NUCLEOTIDE SEQUENCE [LARGE SCALE GENOMIC DNA]</scope>
</reference>
<dbReference type="SUPFAM" id="SSF56672">
    <property type="entry name" value="DNA/RNA polymerases"/>
    <property type="match status" value="1"/>
</dbReference>
<keyword evidence="3" id="KW-0540">Nuclease</keyword>
<keyword evidence="1" id="KW-0812">Transmembrane</keyword>
<dbReference type="GO" id="GO:0004527">
    <property type="term" value="F:exonuclease activity"/>
    <property type="evidence" value="ECO:0007669"/>
    <property type="project" value="UniProtKB-KW"/>
</dbReference>
<keyword evidence="3" id="KW-0548">Nucleotidyltransferase</keyword>
<dbReference type="OrthoDB" id="6625973at2759"/>
<keyword evidence="3" id="KW-0269">Exonuclease</keyword>
<dbReference type="SUPFAM" id="SSF56219">
    <property type="entry name" value="DNase I-like"/>
    <property type="match status" value="1"/>
</dbReference>
<gene>
    <name evidence="3" type="ORF">CINCED_3A020120</name>
</gene>
<dbReference type="InterPro" id="IPR043502">
    <property type="entry name" value="DNA/RNA_pol_sf"/>
</dbReference>
<dbReference type="AlphaFoldDB" id="A0A5E4NND9"/>
<dbReference type="InterPro" id="IPR000477">
    <property type="entry name" value="RT_dom"/>
</dbReference>
<feature type="transmembrane region" description="Helical" evidence="1">
    <location>
        <begin position="769"/>
        <end position="791"/>
    </location>
</feature>
<dbReference type="Pfam" id="PF00078">
    <property type="entry name" value="RVT_1"/>
    <property type="match status" value="1"/>
</dbReference>
<keyword evidence="3" id="KW-0808">Transferase</keyword>
<keyword evidence="1" id="KW-1133">Transmembrane helix</keyword>
<evidence type="ECO:0000256" key="1">
    <source>
        <dbReference type="SAM" id="Phobius"/>
    </source>
</evidence>
<keyword evidence="4" id="KW-1185">Reference proteome</keyword>
<proteinExistence type="predicted"/>
<dbReference type="PANTHER" id="PTHR19446">
    <property type="entry name" value="REVERSE TRANSCRIPTASES"/>
    <property type="match status" value="1"/>
</dbReference>
<dbReference type="InterPro" id="IPR005135">
    <property type="entry name" value="Endo/exonuclease/phosphatase"/>
</dbReference>
<accession>A0A5E4NND9</accession>
<dbReference type="GO" id="GO:0004519">
    <property type="term" value="F:endonuclease activity"/>
    <property type="evidence" value="ECO:0007669"/>
    <property type="project" value="UniProtKB-KW"/>
</dbReference>
<dbReference type="Proteomes" id="UP000325440">
    <property type="component" value="Unassembled WGS sequence"/>
</dbReference>
<dbReference type="EMBL" id="CABPRJ010002556">
    <property type="protein sequence ID" value="VVC46488.1"/>
    <property type="molecule type" value="Genomic_DNA"/>
</dbReference>
<keyword evidence="1" id="KW-0472">Membrane</keyword>
<protein>
    <submittedName>
        <fullName evidence="3">Endonuclease/exonuclease/phosphatase,Reverse transcriptase domain</fullName>
    </submittedName>
</protein>
<dbReference type="Gene3D" id="3.60.10.10">
    <property type="entry name" value="Endonuclease/exonuclease/phosphatase"/>
    <property type="match status" value="1"/>
</dbReference>